<feature type="non-terminal residue" evidence="1">
    <location>
        <position position="1"/>
    </location>
</feature>
<evidence type="ECO:0000313" key="1">
    <source>
        <dbReference type="EMBL" id="CAK7334980.1"/>
    </source>
</evidence>
<proteinExistence type="predicted"/>
<dbReference type="EMBL" id="CAWUPB010000956">
    <property type="protein sequence ID" value="CAK7334980.1"/>
    <property type="molecule type" value="Genomic_DNA"/>
</dbReference>
<comment type="caution">
    <text evidence="1">The sequence shown here is derived from an EMBL/GenBank/DDBJ whole genome shotgun (WGS) entry which is preliminary data.</text>
</comment>
<dbReference type="Proteomes" id="UP001314170">
    <property type="component" value="Unassembled WGS sequence"/>
</dbReference>
<gene>
    <name evidence="1" type="ORF">DCAF_LOCUS10172</name>
</gene>
<keyword evidence="2" id="KW-1185">Reference proteome</keyword>
<name>A0AAV1RG25_9ROSI</name>
<organism evidence="1 2">
    <name type="scientific">Dovyalis caffra</name>
    <dbReference type="NCBI Taxonomy" id="77055"/>
    <lineage>
        <taxon>Eukaryota</taxon>
        <taxon>Viridiplantae</taxon>
        <taxon>Streptophyta</taxon>
        <taxon>Embryophyta</taxon>
        <taxon>Tracheophyta</taxon>
        <taxon>Spermatophyta</taxon>
        <taxon>Magnoliopsida</taxon>
        <taxon>eudicotyledons</taxon>
        <taxon>Gunneridae</taxon>
        <taxon>Pentapetalae</taxon>
        <taxon>rosids</taxon>
        <taxon>fabids</taxon>
        <taxon>Malpighiales</taxon>
        <taxon>Salicaceae</taxon>
        <taxon>Flacourtieae</taxon>
        <taxon>Dovyalis</taxon>
    </lineage>
</organism>
<sequence length="64" mass="7375">MRYASCNEYYDKYDAGTYKKCYEEPLLHRYLLVASSDDGSIETSPSVFVPTHKDILMTIPYVSV</sequence>
<feature type="non-terminal residue" evidence="1">
    <location>
        <position position="64"/>
    </location>
</feature>
<protein>
    <submittedName>
        <fullName evidence="1">Uncharacterized protein</fullName>
    </submittedName>
</protein>
<reference evidence="1 2" key="1">
    <citation type="submission" date="2024-01" db="EMBL/GenBank/DDBJ databases">
        <authorList>
            <person name="Waweru B."/>
        </authorList>
    </citation>
    <scope>NUCLEOTIDE SEQUENCE [LARGE SCALE GENOMIC DNA]</scope>
</reference>
<evidence type="ECO:0000313" key="2">
    <source>
        <dbReference type="Proteomes" id="UP001314170"/>
    </source>
</evidence>
<dbReference type="AlphaFoldDB" id="A0AAV1RG25"/>
<accession>A0AAV1RG25</accession>